<dbReference type="RefSeq" id="WP_025391637.1">
    <property type="nucleotide sequence ID" value="NZ_FMYU01000016.1"/>
</dbReference>
<evidence type="ECO:0000313" key="4">
    <source>
        <dbReference type="EMBL" id="SDD01995.1"/>
    </source>
</evidence>
<dbReference type="AlphaFoldDB" id="A0A1G6RD57"/>
<evidence type="ECO:0000256" key="1">
    <source>
        <dbReference type="ARBA" id="ARBA00009175"/>
    </source>
</evidence>
<dbReference type="GO" id="GO:0015689">
    <property type="term" value="P:molybdate ion transport"/>
    <property type="evidence" value="ECO:0007669"/>
    <property type="project" value="InterPro"/>
</dbReference>
<keyword evidence="3" id="KW-0732">Signal</keyword>
<dbReference type="GO" id="GO:0046872">
    <property type="term" value="F:metal ion binding"/>
    <property type="evidence" value="ECO:0007669"/>
    <property type="project" value="UniProtKB-KW"/>
</dbReference>
<evidence type="ECO:0000256" key="2">
    <source>
        <dbReference type="ARBA" id="ARBA00022723"/>
    </source>
</evidence>
<dbReference type="PANTHER" id="PTHR30632:SF14">
    <property type="entry name" value="TUNGSTATE_MOLYBDATE_CHROMATE-BINDING PROTEIN MODA"/>
    <property type="match status" value="1"/>
</dbReference>
<dbReference type="Gene3D" id="3.40.190.10">
    <property type="entry name" value="Periplasmic binding protein-like II"/>
    <property type="match status" value="2"/>
</dbReference>
<reference evidence="5" key="1">
    <citation type="submission" date="2016-10" db="EMBL/GenBank/DDBJ databases">
        <authorList>
            <person name="Varghese N."/>
            <person name="Submissions S."/>
        </authorList>
    </citation>
    <scope>NUCLEOTIDE SEQUENCE [LARGE SCALE GENOMIC DNA]</scope>
    <source>
        <strain evidence="5">DSM 8415</strain>
    </source>
</reference>
<proteinExistence type="inferred from homology"/>
<dbReference type="SUPFAM" id="SSF53850">
    <property type="entry name" value="Periplasmic binding protein-like II"/>
    <property type="match status" value="1"/>
</dbReference>
<dbReference type="Proteomes" id="UP000199411">
    <property type="component" value="Unassembled WGS sequence"/>
</dbReference>
<dbReference type="OrthoDB" id="9785015at2"/>
<keyword evidence="5" id="KW-1185">Reference proteome</keyword>
<dbReference type="InterPro" id="IPR050682">
    <property type="entry name" value="ModA/WtpA"/>
</dbReference>
<comment type="similarity">
    <text evidence="1">Belongs to the bacterial solute-binding protein ModA family.</text>
</comment>
<sequence length="213" mass="24021">METVSIACAPNLSGIIEEIIDNFEDKSVSFELTIGENCNVYYQEILKGKKYDIFLSADEKSADDLVSLNLASTSEVYAKGKLCLWSFENKIPEISTAKIALPDPNIAPYGKAAFEYLENTKLMDLVKNNLLFGKSPFEVSRLVLEHIAQVAFLPVSFVKSTLKDNNFKILENSYFPVIQKCVLLSKDNKKAQEFFDFLINSKRSKQILNSFGF</sequence>
<dbReference type="NCBIfam" id="TIGR01256">
    <property type="entry name" value="modA"/>
    <property type="match status" value="1"/>
</dbReference>
<keyword evidence="2" id="KW-0479">Metal-binding</keyword>
<name>A0A1G6RD57_9BACT</name>
<evidence type="ECO:0000256" key="3">
    <source>
        <dbReference type="ARBA" id="ARBA00022729"/>
    </source>
</evidence>
<organism evidence="4 5">
    <name type="scientific">Desulfurella multipotens</name>
    <dbReference type="NCBI Taxonomy" id="79269"/>
    <lineage>
        <taxon>Bacteria</taxon>
        <taxon>Pseudomonadati</taxon>
        <taxon>Campylobacterota</taxon>
        <taxon>Desulfurellia</taxon>
        <taxon>Desulfurellales</taxon>
        <taxon>Desulfurellaceae</taxon>
        <taxon>Desulfurella</taxon>
    </lineage>
</organism>
<dbReference type="InterPro" id="IPR005950">
    <property type="entry name" value="ModA"/>
</dbReference>
<dbReference type="GO" id="GO:0030973">
    <property type="term" value="F:molybdate ion binding"/>
    <property type="evidence" value="ECO:0007669"/>
    <property type="project" value="TreeGrafter"/>
</dbReference>
<gene>
    <name evidence="4" type="ORF">SAMN05660835_01766</name>
</gene>
<protein>
    <submittedName>
        <fullName evidence="4">Molybdate transport system substrate-binding protein</fullName>
    </submittedName>
</protein>
<dbReference type="Pfam" id="PF13531">
    <property type="entry name" value="SBP_bac_11"/>
    <property type="match status" value="1"/>
</dbReference>
<dbReference type="EMBL" id="FMYU01000016">
    <property type="protein sequence ID" value="SDD01995.1"/>
    <property type="molecule type" value="Genomic_DNA"/>
</dbReference>
<accession>A0A1G6RD57</accession>
<evidence type="ECO:0000313" key="5">
    <source>
        <dbReference type="Proteomes" id="UP000199411"/>
    </source>
</evidence>
<dbReference type="PANTHER" id="PTHR30632">
    <property type="entry name" value="MOLYBDATE-BINDING PERIPLASMIC PROTEIN"/>
    <property type="match status" value="1"/>
</dbReference>